<accession>A0ABY9HCG1</accession>
<evidence type="ECO:0000256" key="6">
    <source>
        <dbReference type="ARBA" id="ARBA00093790"/>
    </source>
</evidence>
<keyword evidence="1" id="KW-0540">Nuclease</keyword>
<evidence type="ECO:0000256" key="4">
    <source>
        <dbReference type="ARBA" id="ARBA00022801"/>
    </source>
</evidence>
<dbReference type="NCBIfam" id="NF045831">
    <property type="entry name" value="restrict_HinfI"/>
    <property type="match status" value="1"/>
</dbReference>
<dbReference type="InterPro" id="IPR019045">
    <property type="entry name" value="Restrct_endonuc_II_HinfI"/>
</dbReference>
<proteinExistence type="predicted"/>
<reference evidence="7" key="1">
    <citation type="submission" date="2023-08" db="EMBL/GenBank/DDBJ databases">
        <title>Complete genome sequence of Mycoplasma seminis 2200.</title>
        <authorList>
            <person name="Spergser J."/>
        </authorList>
    </citation>
    <scope>NUCLEOTIDE SEQUENCE [LARGE SCALE GENOMIC DNA]</scope>
    <source>
        <strain evidence="7">2200</strain>
    </source>
</reference>
<evidence type="ECO:0000313" key="7">
    <source>
        <dbReference type="EMBL" id="WLP85889.1"/>
    </source>
</evidence>
<keyword evidence="3 7" id="KW-0255">Endonuclease</keyword>
<name>A0ABY9HCG1_9MOLU</name>
<dbReference type="RefSeq" id="WP_305938312.1">
    <property type="nucleotide sequence ID" value="NZ_CP132191.1"/>
</dbReference>
<evidence type="ECO:0000256" key="2">
    <source>
        <dbReference type="ARBA" id="ARBA00022747"/>
    </source>
</evidence>
<dbReference type="InterPro" id="IPR054785">
    <property type="entry name" value="HinfI"/>
</dbReference>
<evidence type="ECO:0000256" key="3">
    <source>
        <dbReference type="ARBA" id="ARBA00022759"/>
    </source>
</evidence>
<comment type="catalytic activity">
    <reaction evidence="5">
        <text>Endonucleolytic cleavage of DNA to give specific double-stranded fragments with terminal 5'-phosphates.</text>
        <dbReference type="EC" id="3.1.21.4"/>
    </reaction>
</comment>
<dbReference type="GO" id="GO:0004519">
    <property type="term" value="F:endonuclease activity"/>
    <property type="evidence" value="ECO:0007669"/>
    <property type="project" value="UniProtKB-KW"/>
</dbReference>
<sequence length="280" mass="33430">MDEKIKTYIKNKLMSNMEKAFSRKSMKKLFQKHSQKNHYISLHYRVAAGIVQSQSIQFGNFIEDLIKEMMNNDNSNFEILTEFSGKRKCEFKLIKSNDALIDEYITNRKIENELEDQKKFKNLIEKISHNIKSDTFRQDNIITTNDIDLLFYSNSDNKIYYVEIKYNDDHDSGKFIDINRKLLKTFAYLKQEFSDKDVEIVPILYYFNEGAKKSKNVYLPKENIMYGHEFFEKFLSIDYYSLAEYLNNLSRDNDIRDKFNELLNVVFEMTDDDIAHLLNE</sequence>
<organism evidence="7 8">
    <name type="scientific">Mycoplasma seminis</name>
    <dbReference type="NCBI Taxonomy" id="512749"/>
    <lineage>
        <taxon>Bacteria</taxon>
        <taxon>Bacillati</taxon>
        <taxon>Mycoplasmatota</taxon>
        <taxon>Mollicutes</taxon>
        <taxon>Mycoplasmataceae</taxon>
        <taxon>Mycoplasma</taxon>
    </lineage>
</organism>
<keyword evidence="2" id="KW-0680">Restriction system</keyword>
<keyword evidence="8" id="KW-1185">Reference proteome</keyword>
<gene>
    <name evidence="7" type="ORF">Q8852_01960</name>
</gene>
<evidence type="ECO:0000313" key="8">
    <source>
        <dbReference type="Proteomes" id="UP001237011"/>
    </source>
</evidence>
<protein>
    <recommendedName>
        <fullName evidence="6">type II site-specific deoxyribonuclease</fullName>
        <ecNumber evidence="6">3.1.21.4</ecNumber>
    </recommendedName>
</protein>
<dbReference type="EMBL" id="CP132191">
    <property type="protein sequence ID" value="WLP85889.1"/>
    <property type="molecule type" value="Genomic_DNA"/>
</dbReference>
<keyword evidence="4" id="KW-0378">Hydrolase</keyword>
<dbReference type="Pfam" id="PF09520">
    <property type="entry name" value="RE_TdeIII"/>
    <property type="match status" value="1"/>
</dbReference>
<evidence type="ECO:0000256" key="1">
    <source>
        <dbReference type="ARBA" id="ARBA00022722"/>
    </source>
</evidence>
<evidence type="ECO:0000256" key="5">
    <source>
        <dbReference type="ARBA" id="ARBA00093760"/>
    </source>
</evidence>
<dbReference type="EC" id="3.1.21.4" evidence="6"/>
<dbReference type="Proteomes" id="UP001237011">
    <property type="component" value="Chromosome"/>
</dbReference>